<dbReference type="EMBL" id="FOEF01000054">
    <property type="protein sequence ID" value="SEP54539.1"/>
    <property type="molecule type" value="Genomic_DNA"/>
</dbReference>
<dbReference type="InterPro" id="IPR012349">
    <property type="entry name" value="Split_barrel_FMN-bd"/>
</dbReference>
<dbReference type="Pfam" id="PF01243">
    <property type="entry name" value="PNPOx_N"/>
    <property type="match status" value="1"/>
</dbReference>
<protein>
    <submittedName>
        <fullName evidence="3">Pyridoxamine 5'-phosphate oxidase</fullName>
    </submittedName>
</protein>
<dbReference type="PANTHER" id="PTHR35176">
    <property type="entry name" value="HEME OXYGENASE HI_0854-RELATED"/>
    <property type="match status" value="1"/>
</dbReference>
<proteinExistence type="predicted"/>
<dbReference type="Proteomes" id="UP000198582">
    <property type="component" value="Unassembled WGS sequence"/>
</dbReference>
<feature type="domain" description="Pyridoxamine 5'-phosphate oxidase N-terminal" evidence="2">
    <location>
        <begin position="16"/>
        <end position="147"/>
    </location>
</feature>
<organism evidence="3 4">
    <name type="scientific">Amycolatopsis saalfeldensis</name>
    <dbReference type="NCBI Taxonomy" id="394193"/>
    <lineage>
        <taxon>Bacteria</taxon>
        <taxon>Bacillati</taxon>
        <taxon>Actinomycetota</taxon>
        <taxon>Actinomycetes</taxon>
        <taxon>Pseudonocardiales</taxon>
        <taxon>Pseudonocardiaceae</taxon>
        <taxon>Amycolatopsis</taxon>
    </lineage>
</organism>
<dbReference type="GO" id="GO:0005829">
    <property type="term" value="C:cytosol"/>
    <property type="evidence" value="ECO:0007669"/>
    <property type="project" value="TreeGrafter"/>
</dbReference>
<evidence type="ECO:0000259" key="2">
    <source>
        <dbReference type="Pfam" id="PF01243"/>
    </source>
</evidence>
<evidence type="ECO:0000256" key="1">
    <source>
        <dbReference type="ARBA" id="ARBA00023002"/>
    </source>
</evidence>
<dbReference type="InterPro" id="IPR052019">
    <property type="entry name" value="F420H2_bilvrd_red/Heme_oxyg"/>
</dbReference>
<name>A0A1H8YQY5_9PSEU</name>
<dbReference type="SUPFAM" id="SSF50475">
    <property type="entry name" value="FMN-binding split barrel"/>
    <property type="match status" value="1"/>
</dbReference>
<dbReference type="PANTHER" id="PTHR35176:SF6">
    <property type="entry name" value="HEME OXYGENASE HI_0854-RELATED"/>
    <property type="match status" value="1"/>
</dbReference>
<reference evidence="3 4" key="1">
    <citation type="submission" date="2016-10" db="EMBL/GenBank/DDBJ databases">
        <authorList>
            <person name="de Groot N.N."/>
        </authorList>
    </citation>
    <scope>NUCLEOTIDE SEQUENCE [LARGE SCALE GENOMIC DNA]</scope>
    <source>
        <strain evidence="3 4">DSM 44993</strain>
    </source>
</reference>
<dbReference type="GO" id="GO:0016627">
    <property type="term" value="F:oxidoreductase activity, acting on the CH-CH group of donors"/>
    <property type="evidence" value="ECO:0007669"/>
    <property type="project" value="TreeGrafter"/>
</dbReference>
<gene>
    <name evidence="3" type="ORF">SAMN04489732_1544</name>
</gene>
<dbReference type="Gene3D" id="2.30.110.10">
    <property type="entry name" value="Electron Transport, Fmn-binding Protein, Chain A"/>
    <property type="match status" value="1"/>
</dbReference>
<dbReference type="STRING" id="394193.SAMN04489732_1544"/>
<dbReference type="OrthoDB" id="158738at2"/>
<evidence type="ECO:0000313" key="3">
    <source>
        <dbReference type="EMBL" id="SEP54539.1"/>
    </source>
</evidence>
<dbReference type="AlphaFoldDB" id="A0A1H8YQY5"/>
<sequence length="156" mass="17433">MTDQQRRARTLAMDDRELAEFLRAERTCRVATMSGDGPRATPLWFLWDGSALWLSSLVRSKRHSDLRDDPRIAVVVDAGHGFTELRGAEIIGDAAVVGESPRIGTPDTRLDPMEQEYAAKYLDGDVAELHAGTHAWVCVTPRKIVSWDFRKLGNRG</sequence>
<keyword evidence="1" id="KW-0560">Oxidoreductase</keyword>
<dbReference type="GO" id="GO:0070967">
    <property type="term" value="F:coenzyme F420 binding"/>
    <property type="evidence" value="ECO:0007669"/>
    <property type="project" value="TreeGrafter"/>
</dbReference>
<evidence type="ECO:0000313" key="4">
    <source>
        <dbReference type="Proteomes" id="UP000198582"/>
    </source>
</evidence>
<keyword evidence="4" id="KW-1185">Reference proteome</keyword>
<dbReference type="RefSeq" id="WP_091629867.1">
    <property type="nucleotide sequence ID" value="NZ_FOEF01000054.1"/>
</dbReference>
<dbReference type="InterPro" id="IPR011576">
    <property type="entry name" value="Pyridox_Oxase_N"/>
</dbReference>
<accession>A0A1H8YQY5</accession>